<dbReference type="Gene3D" id="3.40.250.10">
    <property type="entry name" value="Rhodanese-like domain"/>
    <property type="match status" value="2"/>
</dbReference>
<keyword evidence="3" id="KW-0808">Transferase</keyword>
<dbReference type="EMBL" id="FNQN01000002">
    <property type="protein sequence ID" value="SDZ96742.1"/>
    <property type="molecule type" value="Genomic_DNA"/>
</dbReference>
<keyword evidence="1" id="KW-0677">Repeat</keyword>
<keyword evidence="4" id="KW-1185">Reference proteome</keyword>
<proteinExistence type="predicted"/>
<organism evidence="3 4">
    <name type="scientific">Desulfuromusa kysingii</name>
    <dbReference type="NCBI Taxonomy" id="37625"/>
    <lineage>
        <taxon>Bacteria</taxon>
        <taxon>Pseudomonadati</taxon>
        <taxon>Thermodesulfobacteriota</taxon>
        <taxon>Desulfuromonadia</taxon>
        <taxon>Desulfuromonadales</taxon>
        <taxon>Geopsychrobacteraceae</taxon>
        <taxon>Desulfuromusa</taxon>
    </lineage>
</organism>
<evidence type="ECO:0000259" key="2">
    <source>
        <dbReference type="PROSITE" id="PS50206"/>
    </source>
</evidence>
<dbReference type="SUPFAM" id="SSF52821">
    <property type="entry name" value="Rhodanese/Cell cycle control phosphatase"/>
    <property type="match status" value="2"/>
</dbReference>
<dbReference type="InterPro" id="IPR001763">
    <property type="entry name" value="Rhodanese-like_dom"/>
</dbReference>
<accession>A0A1H3XDR5</accession>
<dbReference type="CDD" id="cd01449">
    <property type="entry name" value="TST_Repeat_2"/>
    <property type="match status" value="1"/>
</dbReference>
<dbReference type="GO" id="GO:0016740">
    <property type="term" value="F:transferase activity"/>
    <property type="evidence" value="ECO:0007669"/>
    <property type="project" value="UniProtKB-KW"/>
</dbReference>
<evidence type="ECO:0000313" key="3">
    <source>
        <dbReference type="EMBL" id="SDZ96742.1"/>
    </source>
</evidence>
<dbReference type="PANTHER" id="PTHR43855:SF1">
    <property type="entry name" value="THIOSULFATE SULFURTRANSFERASE"/>
    <property type="match status" value="1"/>
</dbReference>
<dbReference type="STRING" id="37625.SAMN05660420_00904"/>
<keyword evidence="3" id="KW-0670">Pyruvate</keyword>
<protein>
    <submittedName>
        <fullName evidence="3">Thiosulfate/3-mercaptopyruvate sulfurtransferase</fullName>
    </submittedName>
</protein>
<gene>
    <name evidence="3" type="ORF">SAMN05660420_00904</name>
</gene>
<evidence type="ECO:0000256" key="1">
    <source>
        <dbReference type="ARBA" id="ARBA00022737"/>
    </source>
</evidence>
<dbReference type="PROSITE" id="PS50206">
    <property type="entry name" value="RHODANESE_3"/>
    <property type="match status" value="2"/>
</dbReference>
<dbReference type="SMART" id="SM00450">
    <property type="entry name" value="RHOD"/>
    <property type="match status" value="2"/>
</dbReference>
<evidence type="ECO:0000313" key="4">
    <source>
        <dbReference type="Proteomes" id="UP000199409"/>
    </source>
</evidence>
<dbReference type="CDD" id="cd01448">
    <property type="entry name" value="TST_Repeat_1"/>
    <property type="match status" value="1"/>
</dbReference>
<dbReference type="AlphaFoldDB" id="A0A1H3XDR5"/>
<dbReference type="OrthoDB" id="5419279at2"/>
<reference evidence="3 4" key="1">
    <citation type="submission" date="2016-10" db="EMBL/GenBank/DDBJ databases">
        <authorList>
            <person name="de Groot N.N."/>
        </authorList>
    </citation>
    <scope>NUCLEOTIDE SEQUENCE [LARGE SCALE GENOMIC DNA]</scope>
    <source>
        <strain evidence="3 4">DSM 7343</strain>
    </source>
</reference>
<dbReference type="PANTHER" id="PTHR43855">
    <property type="entry name" value="THIOSULFATE SULFURTRANSFERASE"/>
    <property type="match status" value="1"/>
</dbReference>
<dbReference type="InterPro" id="IPR051126">
    <property type="entry name" value="Thiosulfate_sulfurtransferase"/>
</dbReference>
<dbReference type="InterPro" id="IPR036873">
    <property type="entry name" value="Rhodanese-like_dom_sf"/>
</dbReference>
<sequence length="279" mass="32272">MTIPLLVSPEWLQENLNNSQIQVIENPRNKSSYLQGHIPGAVCSPTNPHLKRYDTNGEKTQYVMTADEFQTVCHDLGLKRDKHYIIYDDENGLLAARFRCVCRHFGVDNVSILDGSGRGWISQQRPVSKILERPEFGSDMIIKRRENYFIGWKELRSWCQNPEVQIWDARREAEYWGIEETKNLRRGHLPGARHCPWSDLLLAAPSEGAAEFLKSNNELERMLTDLGFRRDKTIVTYCQSGIRAAFCVFVLELLGYPQYRLYDASMGEWSCLRETPLVL</sequence>
<dbReference type="Proteomes" id="UP000199409">
    <property type="component" value="Unassembled WGS sequence"/>
</dbReference>
<dbReference type="RefSeq" id="WP_092345145.1">
    <property type="nucleotide sequence ID" value="NZ_FNQN01000002.1"/>
</dbReference>
<feature type="domain" description="Rhodanese" evidence="2">
    <location>
        <begin position="160"/>
        <end position="276"/>
    </location>
</feature>
<name>A0A1H3XDR5_9BACT</name>
<feature type="domain" description="Rhodanese" evidence="2">
    <location>
        <begin position="28"/>
        <end position="129"/>
    </location>
</feature>
<dbReference type="Pfam" id="PF00581">
    <property type="entry name" value="Rhodanese"/>
    <property type="match status" value="2"/>
</dbReference>